<dbReference type="GO" id="GO:0016137">
    <property type="term" value="P:glycoside metabolic process"/>
    <property type="evidence" value="ECO:0007669"/>
    <property type="project" value="UniProtKB-ARBA"/>
</dbReference>
<proteinExistence type="predicted"/>
<dbReference type="AlphaFoldDB" id="A0A8J3ESJ3"/>
<reference evidence="1" key="1">
    <citation type="journal article" date="2014" name="Int. J. Syst. Evol. Microbiol.">
        <title>Complete genome sequence of Corynebacterium casei LMG S-19264T (=DSM 44701T), isolated from a smear-ripened cheese.</title>
        <authorList>
            <consortium name="US DOE Joint Genome Institute (JGI-PGF)"/>
            <person name="Walter F."/>
            <person name="Albersmeier A."/>
            <person name="Kalinowski J."/>
            <person name="Ruckert C."/>
        </authorList>
    </citation>
    <scope>NUCLEOTIDE SEQUENCE</scope>
    <source>
        <strain evidence="1">CGMCC 1.14988</strain>
    </source>
</reference>
<comment type="caution">
    <text evidence="1">The sequence shown here is derived from an EMBL/GenBank/DDBJ whole genome shotgun (WGS) entry which is preliminary data.</text>
</comment>
<dbReference type="EMBL" id="BMHA01000009">
    <property type="protein sequence ID" value="GGI07572.1"/>
    <property type="molecule type" value="Genomic_DNA"/>
</dbReference>
<dbReference type="GO" id="GO:0016811">
    <property type="term" value="F:hydrolase activity, acting on carbon-nitrogen (but not peptide) bonds, in linear amides"/>
    <property type="evidence" value="ECO:0007669"/>
    <property type="project" value="TreeGrafter"/>
</dbReference>
<organism evidence="1 2">
    <name type="scientific">Egicoccus halophilus</name>
    <dbReference type="NCBI Taxonomy" id="1670830"/>
    <lineage>
        <taxon>Bacteria</taxon>
        <taxon>Bacillati</taxon>
        <taxon>Actinomycetota</taxon>
        <taxon>Nitriliruptoria</taxon>
        <taxon>Egicoccales</taxon>
        <taxon>Egicoccaceae</taxon>
        <taxon>Egicoccus</taxon>
    </lineage>
</organism>
<dbReference type="Pfam" id="PF02585">
    <property type="entry name" value="PIG-L"/>
    <property type="match status" value="1"/>
</dbReference>
<name>A0A8J3ESJ3_9ACTN</name>
<keyword evidence="2" id="KW-1185">Reference proteome</keyword>
<protein>
    <recommendedName>
        <fullName evidence="3">4-oxalomesaconate hydratase</fullName>
    </recommendedName>
</protein>
<evidence type="ECO:0008006" key="3">
    <source>
        <dbReference type="Google" id="ProtNLM"/>
    </source>
</evidence>
<dbReference type="Proteomes" id="UP000650511">
    <property type="component" value="Unassembled WGS sequence"/>
</dbReference>
<evidence type="ECO:0000313" key="1">
    <source>
        <dbReference type="EMBL" id="GGI07572.1"/>
    </source>
</evidence>
<gene>
    <name evidence="1" type="ORF">GCM10011354_24760</name>
</gene>
<dbReference type="InterPro" id="IPR024078">
    <property type="entry name" value="LmbE-like_dom_sf"/>
</dbReference>
<dbReference type="PANTHER" id="PTHR12993">
    <property type="entry name" value="N-ACETYLGLUCOSAMINYL-PHOSPHATIDYLINOSITOL DE-N-ACETYLASE-RELATED"/>
    <property type="match status" value="1"/>
</dbReference>
<evidence type="ECO:0000313" key="2">
    <source>
        <dbReference type="Proteomes" id="UP000650511"/>
    </source>
</evidence>
<dbReference type="Gene3D" id="3.40.50.10320">
    <property type="entry name" value="LmbE-like"/>
    <property type="match status" value="1"/>
</dbReference>
<reference evidence="1" key="2">
    <citation type="submission" date="2020-09" db="EMBL/GenBank/DDBJ databases">
        <authorList>
            <person name="Sun Q."/>
            <person name="Zhou Y."/>
        </authorList>
    </citation>
    <scope>NUCLEOTIDE SEQUENCE</scope>
    <source>
        <strain evidence="1">CGMCC 1.14988</strain>
    </source>
</reference>
<sequence length="248" mass="27444">MADTESCPTQSMLVISAHAADFVWRAGGAMALYASRGHRVTLVCLSYGERGESARLWRQGLDLEQVKRVRHDEAAAAAAKLGAELHTLDVGDYPIVETPELLDRLVGLYRGVQPSLVLTHTESDPWNTDHALTHHLAMKARIIAQAPGYDPSGEVIGAPPVFLFEPHQTEYCGFQPNVLLDITDVWETKYEAMQCMGGQQHLWEYYTDVGKRRGVQAKRNSGPNLGLVTDARAEAFMRVYPQVADELA</sequence>
<dbReference type="PANTHER" id="PTHR12993:SF29">
    <property type="entry name" value="BLR3841 PROTEIN"/>
    <property type="match status" value="1"/>
</dbReference>
<accession>A0A8J3ESJ3</accession>
<dbReference type="SUPFAM" id="SSF102588">
    <property type="entry name" value="LmbE-like"/>
    <property type="match status" value="1"/>
</dbReference>
<dbReference type="InterPro" id="IPR003737">
    <property type="entry name" value="GlcNAc_PI_deacetylase-related"/>
</dbReference>